<dbReference type="Gene3D" id="2.60.200.40">
    <property type="match status" value="1"/>
</dbReference>
<reference evidence="9 10" key="1">
    <citation type="submission" date="2016-10" db="EMBL/GenBank/DDBJ databases">
        <authorList>
            <person name="de Groot N.N."/>
        </authorList>
    </citation>
    <scope>NUCLEOTIDE SEQUENCE [LARGE SCALE GENOMIC DNA]</scope>
    <source>
        <strain evidence="9 10">CGMCC 4.2026</strain>
    </source>
</reference>
<dbReference type="Gene3D" id="1.20.144.10">
    <property type="entry name" value="Phosphatidic acid phosphatase type 2/haloperoxidase"/>
    <property type="match status" value="1"/>
</dbReference>
<evidence type="ECO:0000256" key="1">
    <source>
        <dbReference type="ARBA" id="ARBA00004651"/>
    </source>
</evidence>
<comment type="subcellular location">
    <subcellularLocation>
        <location evidence="1">Cell membrane</location>
        <topology evidence="1">Multi-pass membrane protein</topology>
    </subcellularLocation>
</comment>
<dbReference type="InterPro" id="IPR017438">
    <property type="entry name" value="ATP-NAD_kinase_N"/>
</dbReference>
<keyword evidence="2" id="KW-1003">Cell membrane</keyword>
<keyword evidence="6" id="KW-0472">Membrane</keyword>
<feature type="compositionally biased region" description="Low complexity" evidence="7">
    <location>
        <begin position="445"/>
        <end position="464"/>
    </location>
</feature>
<dbReference type="EMBL" id="FODD01000014">
    <property type="protein sequence ID" value="SEN96626.1"/>
    <property type="molecule type" value="Genomic_DNA"/>
</dbReference>
<dbReference type="InterPro" id="IPR016064">
    <property type="entry name" value="NAD/diacylglycerol_kinase_sf"/>
</dbReference>
<dbReference type="PANTHER" id="PTHR14969:SF62">
    <property type="entry name" value="DECAPRENYLPHOSPHORYL-5-PHOSPHORIBOSE PHOSPHATASE RV3807C-RELATED"/>
    <property type="match status" value="1"/>
</dbReference>
<dbReference type="Proteomes" id="UP000181951">
    <property type="component" value="Unassembled WGS sequence"/>
</dbReference>
<dbReference type="Pfam" id="PF01569">
    <property type="entry name" value="PAP2"/>
    <property type="match status" value="1"/>
</dbReference>
<dbReference type="SUPFAM" id="SSF111331">
    <property type="entry name" value="NAD kinase/diacylglycerol kinase-like"/>
    <property type="match status" value="1"/>
</dbReference>
<dbReference type="SMART" id="SM00014">
    <property type="entry name" value="acidPPc"/>
    <property type="match status" value="1"/>
</dbReference>
<feature type="region of interest" description="Disordered" evidence="7">
    <location>
        <begin position="443"/>
        <end position="464"/>
    </location>
</feature>
<evidence type="ECO:0000256" key="2">
    <source>
        <dbReference type="ARBA" id="ARBA00022475"/>
    </source>
</evidence>
<dbReference type="InterPro" id="IPR000326">
    <property type="entry name" value="PAP2/HPO"/>
</dbReference>
<keyword evidence="3" id="KW-0812">Transmembrane</keyword>
<evidence type="ECO:0000256" key="3">
    <source>
        <dbReference type="ARBA" id="ARBA00022692"/>
    </source>
</evidence>
<evidence type="ECO:0000256" key="7">
    <source>
        <dbReference type="SAM" id="MobiDB-lite"/>
    </source>
</evidence>
<gene>
    <name evidence="9" type="ORF">SAMN05216267_101444</name>
</gene>
<dbReference type="STRING" id="310780.SAMN05216267_101444"/>
<evidence type="ECO:0000259" key="8">
    <source>
        <dbReference type="PROSITE" id="PS50146"/>
    </source>
</evidence>
<keyword evidence="4" id="KW-0378">Hydrolase</keyword>
<dbReference type="CDD" id="cd01610">
    <property type="entry name" value="PAP2_like"/>
    <property type="match status" value="1"/>
</dbReference>
<name>A0A1H8KVK1_9ACTN</name>
<proteinExistence type="predicted"/>
<dbReference type="GO" id="GO:0016787">
    <property type="term" value="F:hydrolase activity"/>
    <property type="evidence" value="ECO:0007669"/>
    <property type="project" value="UniProtKB-KW"/>
</dbReference>
<organism evidence="9 10">
    <name type="scientific">Actinacidiphila rubida</name>
    <dbReference type="NCBI Taxonomy" id="310780"/>
    <lineage>
        <taxon>Bacteria</taxon>
        <taxon>Bacillati</taxon>
        <taxon>Actinomycetota</taxon>
        <taxon>Actinomycetes</taxon>
        <taxon>Kitasatosporales</taxon>
        <taxon>Streptomycetaceae</taxon>
        <taxon>Actinacidiphila</taxon>
    </lineage>
</organism>
<dbReference type="SMART" id="SM00046">
    <property type="entry name" value="DAGKc"/>
    <property type="match status" value="1"/>
</dbReference>
<dbReference type="PROSITE" id="PS50146">
    <property type="entry name" value="DAGK"/>
    <property type="match status" value="1"/>
</dbReference>
<keyword evidence="10" id="KW-1185">Reference proteome</keyword>
<dbReference type="GO" id="GO:0005886">
    <property type="term" value="C:plasma membrane"/>
    <property type="evidence" value="ECO:0007669"/>
    <property type="project" value="UniProtKB-SubCell"/>
</dbReference>
<dbReference type="GO" id="GO:0016301">
    <property type="term" value="F:kinase activity"/>
    <property type="evidence" value="ECO:0007669"/>
    <property type="project" value="InterPro"/>
</dbReference>
<dbReference type="Gene3D" id="3.40.50.10330">
    <property type="entry name" value="Probable inorganic polyphosphate/atp-NAD kinase, domain 1"/>
    <property type="match status" value="1"/>
</dbReference>
<keyword evidence="5" id="KW-1133">Transmembrane helix</keyword>
<evidence type="ECO:0000313" key="10">
    <source>
        <dbReference type="Proteomes" id="UP000181951"/>
    </source>
</evidence>
<protein>
    <submittedName>
        <fullName evidence="9">Undecaprenyl-diphosphatase</fullName>
    </submittedName>
</protein>
<evidence type="ECO:0000256" key="5">
    <source>
        <dbReference type="ARBA" id="ARBA00022989"/>
    </source>
</evidence>
<sequence length="498" mass="51146">MFAGVAGRHWPGAEPVLPKLSHAANHGRLWLAAAGVMAVAGGREGRRAAARGLGSMALASLTVNTVGKGTVGRTRPLLDAVPVIRRLHRQPVTSSFPSGHAASAAAFAAGVAAESGTWGTVVAPVAASVAFSRVYTGVHYPSDVLVGCALGIGAALALRALRPPAGPRPTANRPVPAPALEAGRGLHVVVNTASGPPPLLTPTANRVRAALPEAVVVERTEDEDLGQLMETAAKAARDADGALGVCGGDGTVALAADAALRHNVPLAVFPGGTRNHFALDLGLATVEATADAVRAGRAARVDVARRTDASGRSPILNTFSIGSYPDLVRVRERWSRRVGSWPASVLAAVHVLRTCSPVTVEINGRTRDVWLLFAGNCRYSSWGLAPVRRRDLTDGLLDVRIVDGGRFARTRLVGAALTGVLTSSPIYTEATVRRLRIRLPDAGRPDAGGCPPADGATGPPGSAAGPGVHLACDGEVSPAPAELLLDKVPGGLRVYRAA</sequence>
<dbReference type="InterPro" id="IPR036938">
    <property type="entry name" value="PAP2/HPO_sf"/>
</dbReference>
<evidence type="ECO:0000256" key="4">
    <source>
        <dbReference type="ARBA" id="ARBA00022801"/>
    </source>
</evidence>
<dbReference type="AlphaFoldDB" id="A0A1H8KVK1"/>
<accession>A0A1H8KVK1</accession>
<dbReference type="SUPFAM" id="SSF48317">
    <property type="entry name" value="Acid phosphatase/Vanadium-dependent haloperoxidase"/>
    <property type="match status" value="1"/>
</dbReference>
<dbReference type="InterPro" id="IPR001206">
    <property type="entry name" value="Diacylglycerol_kinase_cat_dom"/>
</dbReference>
<evidence type="ECO:0000313" key="9">
    <source>
        <dbReference type="EMBL" id="SEN96626.1"/>
    </source>
</evidence>
<dbReference type="PANTHER" id="PTHR14969">
    <property type="entry name" value="SPHINGOSINE-1-PHOSPHATE PHOSPHOHYDROLASE"/>
    <property type="match status" value="1"/>
</dbReference>
<dbReference type="Pfam" id="PF00781">
    <property type="entry name" value="DAGK_cat"/>
    <property type="match status" value="1"/>
</dbReference>
<feature type="domain" description="DAGKc" evidence="8">
    <location>
        <begin position="181"/>
        <end position="310"/>
    </location>
</feature>
<evidence type="ECO:0000256" key="6">
    <source>
        <dbReference type="ARBA" id="ARBA00023136"/>
    </source>
</evidence>